<sequence length="101" mass="11459">MFAAVEIRTYEINSSRPCDKRDVCQRVGKQEILVARTIVFGIRRNELAKKKVDENTHVGDRKNNSLSVSMITASSSVREKSGETIMWRLDPLRYSNCSGLP</sequence>
<dbReference type="Proteomes" id="UP001152320">
    <property type="component" value="Unassembled WGS sequence"/>
</dbReference>
<name>A0A9Q0YCD8_HOLLE</name>
<dbReference type="EMBL" id="JAIZAY010000134">
    <property type="protein sequence ID" value="KAJ8018939.1"/>
    <property type="molecule type" value="Genomic_DNA"/>
</dbReference>
<organism evidence="1 2">
    <name type="scientific">Holothuria leucospilota</name>
    <name type="common">Black long sea cucumber</name>
    <name type="synonym">Mertensiothuria leucospilota</name>
    <dbReference type="NCBI Taxonomy" id="206669"/>
    <lineage>
        <taxon>Eukaryota</taxon>
        <taxon>Metazoa</taxon>
        <taxon>Echinodermata</taxon>
        <taxon>Eleutherozoa</taxon>
        <taxon>Echinozoa</taxon>
        <taxon>Holothuroidea</taxon>
        <taxon>Aspidochirotacea</taxon>
        <taxon>Aspidochirotida</taxon>
        <taxon>Holothuriidae</taxon>
        <taxon>Holothuria</taxon>
    </lineage>
</organism>
<gene>
    <name evidence="1" type="ORF">HOLleu_42779</name>
</gene>
<protein>
    <submittedName>
        <fullName evidence="1">Uncharacterized protein</fullName>
    </submittedName>
</protein>
<proteinExistence type="predicted"/>
<accession>A0A9Q0YCD8</accession>
<dbReference type="AlphaFoldDB" id="A0A9Q0YCD8"/>
<evidence type="ECO:0000313" key="2">
    <source>
        <dbReference type="Proteomes" id="UP001152320"/>
    </source>
</evidence>
<reference evidence="1" key="1">
    <citation type="submission" date="2021-10" db="EMBL/GenBank/DDBJ databases">
        <title>Tropical sea cucumber genome reveals ecological adaptation and Cuvierian tubules defense mechanism.</title>
        <authorList>
            <person name="Chen T."/>
        </authorList>
    </citation>
    <scope>NUCLEOTIDE SEQUENCE</scope>
    <source>
        <strain evidence="1">Nanhai2018</strain>
        <tissue evidence="1">Muscle</tissue>
    </source>
</reference>
<keyword evidence="2" id="KW-1185">Reference proteome</keyword>
<comment type="caution">
    <text evidence="1">The sequence shown here is derived from an EMBL/GenBank/DDBJ whole genome shotgun (WGS) entry which is preliminary data.</text>
</comment>
<evidence type="ECO:0000313" key="1">
    <source>
        <dbReference type="EMBL" id="KAJ8018939.1"/>
    </source>
</evidence>